<dbReference type="Pfam" id="PF00122">
    <property type="entry name" value="E1-E2_ATPase"/>
    <property type="match status" value="1"/>
</dbReference>
<keyword evidence="2" id="KW-1133">Transmembrane helix</keyword>
<feature type="transmembrane region" description="Helical" evidence="2">
    <location>
        <begin position="12"/>
        <end position="32"/>
    </location>
</feature>
<feature type="transmembrane region" description="Helical" evidence="2">
    <location>
        <begin position="69"/>
        <end position="94"/>
    </location>
</feature>
<reference evidence="4 5" key="1">
    <citation type="submission" date="2023-07" db="EMBL/GenBank/DDBJ databases">
        <title>Genomic Encyclopedia of Type Strains, Phase IV (KMG-IV): sequencing the most valuable type-strain genomes for metagenomic binning, comparative biology and taxonomic classification.</title>
        <authorList>
            <person name="Goeker M."/>
        </authorList>
    </citation>
    <scope>NUCLEOTIDE SEQUENCE [LARGE SCALE GENOMIC DNA]</scope>
    <source>
        <strain evidence="4 5">DSM 1277</strain>
    </source>
</reference>
<gene>
    <name evidence="4" type="ORF">J2S76_004624</name>
</gene>
<dbReference type="Gene3D" id="2.70.150.10">
    <property type="entry name" value="Calcium-transporting ATPase, cytoplasmic transduction domain A"/>
    <property type="match status" value="1"/>
</dbReference>
<keyword evidence="5" id="KW-1185">Reference proteome</keyword>
<dbReference type="EMBL" id="JAUSUH010000020">
    <property type="protein sequence ID" value="MDQ0350167.1"/>
    <property type="molecule type" value="Genomic_DNA"/>
</dbReference>
<dbReference type="PANTHER" id="PTHR48085:SF5">
    <property type="entry name" value="CADMIUM_ZINC-TRANSPORTING ATPASE HMA4-RELATED"/>
    <property type="match status" value="1"/>
</dbReference>
<dbReference type="PANTHER" id="PTHR48085">
    <property type="entry name" value="CADMIUM/ZINC-TRANSPORTING ATPASE HMA2-RELATED"/>
    <property type="match status" value="1"/>
</dbReference>
<comment type="caution">
    <text evidence="4">The sequence shown here is derived from an EMBL/GenBank/DDBJ whole genome shotgun (WGS) entry which is preliminary data.</text>
</comment>
<organism evidence="4 5">
    <name type="scientific">Ancylobacter vacuolatus</name>
    <dbReference type="NCBI Taxonomy" id="223389"/>
    <lineage>
        <taxon>Bacteria</taxon>
        <taxon>Pseudomonadati</taxon>
        <taxon>Pseudomonadota</taxon>
        <taxon>Alphaproteobacteria</taxon>
        <taxon>Hyphomicrobiales</taxon>
        <taxon>Xanthobacteraceae</taxon>
        <taxon>Ancylobacter</taxon>
    </lineage>
</organism>
<dbReference type="SUPFAM" id="SSF81653">
    <property type="entry name" value="Calcium ATPase, transduction domain A"/>
    <property type="match status" value="1"/>
</dbReference>
<dbReference type="Proteomes" id="UP001238467">
    <property type="component" value="Unassembled WGS sequence"/>
</dbReference>
<sequence length="214" mass="22106">MERTTGDQLKTGLLALALGGLVAGLVLAFAMGRPELASTLWIVGVVPVLAALMIEILHSLTRGEVGLDIVAALSMTAALLFGETLAAAVVAVMYSGGTFLESFAEGRARREMRDLLSRVPRTATRHRDGRLEEVPLDDIVPGDRLLIRQGDVVPVDGTVASPSALLDTSALTGESLPVRLTDGGEAMSGSTNAGDAAQIAAVLPPAPNRPSSSS</sequence>
<evidence type="ECO:0000256" key="1">
    <source>
        <dbReference type="ARBA" id="ARBA00006024"/>
    </source>
</evidence>
<comment type="similarity">
    <text evidence="1">Belongs to the cation transport ATPase (P-type) (TC 3.A.3) family. Type IB subfamily.</text>
</comment>
<accession>A0ABU0DNX4</accession>
<evidence type="ECO:0000313" key="5">
    <source>
        <dbReference type="Proteomes" id="UP001238467"/>
    </source>
</evidence>
<evidence type="ECO:0000256" key="2">
    <source>
        <dbReference type="SAM" id="Phobius"/>
    </source>
</evidence>
<evidence type="ECO:0000259" key="3">
    <source>
        <dbReference type="Pfam" id="PF00122"/>
    </source>
</evidence>
<dbReference type="InterPro" id="IPR059000">
    <property type="entry name" value="ATPase_P-type_domA"/>
</dbReference>
<name>A0ABU0DNX4_9HYPH</name>
<keyword evidence="2" id="KW-0812">Transmembrane</keyword>
<proteinExistence type="inferred from homology"/>
<dbReference type="InterPro" id="IPR008250">
    <property type="entry name" value="ATPase_P-typ_transduc_dom_A_sf"/>
</dbReference>
<feature type="domain" description="P-type ATPase A" evidence="3">
    <location>
        <begin position="119"/>
        <end position="201"/>
    </location>
</feature>
<evidence type="ECO:0000313" key="4">
    <source>
        <dbReference type="EMBL" id="MDQ0350167.1"/>
    </source>
</evidence>
<feature type="transmembrane region" description="Helical" evidence="2">
    <location>
        <begin position="38"/>
        <end position="57"/>
    </location>
</feature>
<keyword evidence="2" id="KW-0472">Membrane</keyword>
<protein>
    <submittedName>
        <fullName evidence="4">Cation transport ATPase</fullName>
    </submittedName>
</protein>
<dbReference type="InterPro" id="IPR051014">
    <property type="entry name" value="Cation_Transport_ATPase_IB"/>
</dbReference>